<dbReference type="Gene3D" id="3.40.1390.20">
    <property type="entry name" value="HprK N-terminal domain-like"/>
    <property type="match status" value="1"/>
</dbReference>
<organism evidence="3 4">
    <name type="scientific">Pontiella agarivorans</name>
    <dbReference type="NCBI Taxonomy" id="3038953"/>
    <lineage>
        <taxon>Bacteria</taxon>
        <taxon>Pseudomonadati</taxon>
        <taxon>Kiritimatiellota</taxon>
        <taxon>Kiritimatiellia</taxon>
        <taxon>Kiritimatiellales</taxon>
        <taxon>Pontiellaceae</taxon>
        <taxon>Pontiella</taxon>
    </lineage>
</organism>
<dbReference type="EMBL" id="JARVCO010000002">
    <property type="protein sequence ID" value="MDZ8117231.1"/>
    <property type="molecule type" value="Genomic_DNA"/>
</dbReference>
<proteinExistence type="predicted"/>
<dbReference type="Proteomes" id="UP001290861">
    <property type="component" value="Unassembled WGS sequence"/>
</dbReference>
<reference evidence="3 4" key="1">
    <citation type="journal article" date="2024" name="Appl. Environ. Microbiol.">
        <title>Pontiella agarivorans sp. nov., a novel marine anaerobic bacterium capable of degrading macroalgal polysaccharides and fixing nitrogen.</title>
        <authorList>
            <person name="Liu N."/>
            <person name="Kivenson V."/>
            <person name="Peng X."/>
            <person name="Cui Z."/>
            <person name="Lankiewicz T.S."/>
            <person name="Gosselin K.M."/>
            <person name="English C.J."/>
            <person name="Blair E.M."/>
            <person name="O'Malley M.A."/>
            <person name="Valentine D.L."/>
        </authorList>
    </citation>
    <scope>NUCLEOTIDE SEQUENCE [LARGE SCALE GENOMIC DNA]</scope>
    <source>
        <strain evidence="3 4">NLcol2</strain>
    </source>
</reference>
<evidence type="ECO:0000313" key="3">
    <source>
        <dbReference type="EMBL" id="MDZ8117231.1"/>
    </source>
</evidence>
<protein>
    <recommendedName>
        <fullName evidence="2">DRTGG domain-containing protein</fullName>
    </recommendedName>
</protein>
<dbReference type="InterPro" id="IPR010766">
    <property type="entry name" value="DRTGG"/>
</dbReference>
<dbReference type="RefSeq" id="WP_322607034.1">
    <property type="nucleotide sequence ID" value="NZ_JARVCO010000002.1"/>
</dbReference>
<comment type="subunit">
    <text evidence="1">Homohexamer.</text>
</comment>
<gene>
    <name evidence="3" type="ORF">P9H32_01215</name>
</gene>
<dbReference type="Pfam" id="PF07085">
    <property type="entry name" value="DRTGG"/>
    <property type="match status" value="1"/>
</dbReference>
<dbReference type="InterPro" id="IPR028979">
    <property type="entry name" value="Ser_kin/Pase_Hpr-like_N_sf"/>
</dbReference>
<evidence type="ECO:0000259" key="2">
    <source>
        <dbReference type="Pfam" id="PF07085"/>
    </source>
</evidence>
<evidence type="ECO:0000256" key="1">
    <source>
        <dbReference type="ARBA" id="ARBA00011643"/>
    </source>
</evidence>
<feature type="domain" description="DRTGG" evidence="2">
    <location>
        <begin position="6"/>
        <end position="106"/>
    </location>
</feature>
<accession>A0ABU5MSP8</accession>
<name>A0ABU5MSP8_9BACT</name>
<dbReference type="SUPFAM" id="SSF75138">
    <property type="entry name" value="HprK N-terminal domain-like"/>
    <property type="match status" value="1"/>
</dbReference>
<evidence type="ECO:0000313" key="4">
    <source>
        <dbReference type="Proteomes" id="UP001290861"/>
    </source>
</evidence>
<sequence length="113" mass="12548">MELLRIAHALDAELICGPDDWESMQIETVFASDLMSDVLMSEREQMLLITSLSTEQSIRSAGIVGSEAVVIANHKTVTEGMIELAKEQDMTLLVTRHPKYEASVCIGRIMEPQ</sequence>
<keyword evidence="4" id="KW-1185">Reference proteome</keyword>
<comment type="caution">
    <text evidence="3">The sequence shown here is derived from an EMBL/GenBank/DDBJ whole genome shotgun (WGS) entry which is preliminary data.</text>
</comment>